<dbReference type="Proteomes" id="UP001604277">
    <property type="component" value="Unassembled WGS sequence"/>
</dbReference>
<organism evidence="2 3">
    <name type="scientific">Forsythia ovata</name>
    <dbReference type="NCBI Taxonomy" id="205694"/>
    <lineage>
        <taxon>Eukaryota</taxon>
        <taxon>Viridiplantae</taxon>
        <taxon>Streptophyta</taxon>
        <taxon>Embryophyta</taxon>
        <taxon>Tracheophyta</taxon>
        <taxon>Spermatophyta</taxon>
        <taxon>Magnoliopsida</taxon>
        <taxon>eudicotyledons</taxon>
        <taxon>Gunneridae</taxon>
        <taxon>Pentapetalae</taxon>
        <taxon>asterids</taxon>
        <taxon>lamiids</taxon>
        <taxon>Lamiales</taxon>
        <taxon>Oleaceae</taxon>
        <taxon>Forsythieae</taxon>
        <taxon>Forsythia</taxon>
    </lineage>
</organism>
<keyword evidence="3" id="KW-1185">Reference proteome</keyword>
<gene>
    <name evidence="2" type="ORF">Fot_46186</name>
</gene>
<dbReference type="AlphaFoldDB" id="A0ABD1QN21"/>
<feature type="compositionally biased region" description="Polar residues" evidence="1">
    <location>
        <begin position="82"/>
        <end position="94"/>
    </location>
</feature>
<feature type="compositionally biased region" description="Polar residues" evidence="1">
    <location>
        <begin position="132"/>
        <end position="146"/>
    </location>
</feature>
<accession>A0ABD1QN21</accession>
<proteinExistence type="predicted"/>
<feature type="region of interest" description="Disordered" evidence="1">
    <location>
        <begin position="73"/>
        <end position="148"/>
    </location>
</feature>
<sequence>MATAGILSPVPPPVLLDLSRLSGDSNPQLALQLSPPHSTVIVTGENPSLSAPTVTLPYHYYQEEGLYTVPHSRTLNLPPPSTAENQSIPLQLSPSHHPLIVTGENPSLSDYQEDGLYTVPHSPTLNLPPPSTAENQPLSFQHSPSHQPLFVTGENPSLSASLLLHYHIIAIEKMVQVVVRSRPGRRVRGGTHYNRLEKGRAPLCQHRFLGLRTTAQLCTV</sequence>
<protein>
    <submittedName>
        <fullName evidence="2">Uncharacterized protein</fullName>
    </submittedName>
</protein>
<reference evidence="3" key="1">
    <citation type="submission" date="2024-07" db="EMBL/GenBank/DDBJ databases">
        <title>Two chromosome-level genome assemblies of Korean endemic species Abeliophyllum distichum and Forsythia ovata (Oleaceae).</title>
        <authorList>
            <person name="Jang H."/>
        </authorList>
    </citation>
    <scope>NUCLEOTIDE SEQUENCE [LARGE SCALE GENOMIC DNA]</scope>
</reference>
<name>A0ABD1QN21_9LAMI</name>
<evidence type="ECO:0000256" key="1">
    <source>
        <dbReference type="SAM" id="MobiDB-lite"/>
    </source>
</evidence>
<evidence type="ECO:0000313" key="2">
    <source>
        <dbReference type="EMBL" id="KAL2477172.1"/>
    </source>
</evidence>
<evidence type="ECO:0000313" key="3">
    <source>
        <dbReference type="Proteomes" id="UP001604277"/>
    </source>
</evidence>
<comment type="caution">
    <text evidence="2">The sequence shown here is derived from an EMBL/GenBank/DDBJ whole genome shotgun (WGS) entry which is preliminary data.</text>
</comment>
<dbReference type="EMBL" id="JBFOLJ010000014">
    <property type="protein sequence ID" value="KAL2477172.1"/>
    <property type="molecule type" value="Genomic_DNA"/>
</dbReference>